<dbReference type="SMART" id="SM00387">
    <property type="entry name" value="HATPase_c"/>
    <property type="match status" value="1"/>
</dbReference>
<dbReference type="PANTHER" id="PTHR43065">
    <property type="entry name" value="SENSOR HISTIDINE KINASE"/>
    <property type="match status" value="1"/>
</dbReference>
<keyword evidence="7" id="KW-0067">ATP-binding</keyword>
<dbReference type="InterPro" id="IPR036097">
    <property type="entry name" value="HisK_dim/P_sf"/>
</dbReference>
<keyword evidence="5" id="KW-0547">Nucleotide-binding</keyword>
<evidence type="ECO:0000313" key="12">
    <source>
        <dbReference type="Proteomes" id="UP001165069"/>
    </source>
</evidence>
<feature type="transmembrane region" description="Helical" evidence="9">
    <location>
        <begin position="66"/>
        <end position="85"/>
    </location>
</feature>
<feature type="transmembrane region" description="Helical" evidence="9">
    <location>
        <begin position="7"/>
        <end position="29"/>
    </location>
</feature>
<evidence type="ECO:0000256" key="3">
    <source>
        <dbReference type="ARBA" id="ARBA00022553"/>
    </source>
</evidence>
<name>A0ABQ5QHN5_9BACT</name>
<keyword evidence="3" id="KW-0597">Phosphoprotein</keyword>
<evidence type="ECO:0000256" key="7">
    <source>
        <dbReference type="ARBA" id="ARBA00022840"/>
    </source>
</evidence>
<feature type="transmembrane region" description="Helical" evidence="9">
    <location>
        <begin position="134"/>
        <end position="153"/>
    </location>
</feature>
<protein>
    <recommendedName>
        <fullName evidence="2">histidine kinase</fullName>
        <ecNumber evidence="2">2.7.13.3</ecNumber>
    </recommendedName>
</protein>
<organism evidence="11 12">
    <name type="scientific">Geothrix limicola</name>
    <dbReference type="NCBI Taxonomy" id="2927978"/>
    <lineage>
        <taxon>Bacteria</taxon>
        <taxon>Pseudomonadati</taxon>
        <taxon>Acidobacteriota</taxon>
        <taxon>Holophagae</taxon>
        <taxon>Holophagales</taxon>
        <taxon>Holophagaceae</taxon>
        <taxon>Geothrix</taxon>
    </lineage>
</organism>
<evidence type="ECO:0000256" key="5">
    <source>
        <dbReference type="ARBA" id="ARBA00022741"/>
    </source>
</evidence>
<dbReference type="PRINTS" id="PR00344">
    <property type="entry name" value="BCTRLSENSOR"/>
</dbReference>
<dbReference type="CDD" id="cd00082">
    <property type="entry name" value="HisKA"/>
    <property type="match status" value="1"/>
</dbReference>
<keyword evidence="6" id="KW-0418">Kinase</keyword>
<dbReference type="InterPro" id="IPR005467">
    <property type="entry name" value="His_kinase_dom"/>
</dbReference>
<dbReference type="Gene3D" id="3.30.565.10">
    <property type="entry name" value="Histidine kinase-like ATPase, C-terminal domain"/>
    <property type="match status" value="1"/>
</dbReference>
<evidence type="ECO:0000256" key="8">
    <source>
        <dbReference type="ARBA" id="ARBA00023012"/>
    </source>
</evidence>
<dbReference type="SUPFAM" id="SSF55874">
    <property type="entry name" value="ATPase domain of HSP90 chaperone/DNA topoisomerase II/histidine kinase"/>
    <property type="match status" value="1"/>
</dbReference>
<dbReference type="Pfam" id="PF02518">
    <property type="entry name" value="HATPase_c"/>
    <property type="match status" value="1"/>
</dbReference>
<keyword evidence="4" id="KW-0808">Transferase</keyword>
<dbReference type="InterPro" id="IPR003661">
    <property type="entry name" value="HisK_dim/P_dom"/>
</dbReference>
<feature type="transmembrane region" description="Helical" evidence="9">
    <location>
        <begin position="168"/>
        <end position="189"/>
    </location>
</feature>
<dbReference type="EC" id="2.7.13.3" evidence="2"/>
<comment type="catalytic activity">
    <reaction evidence="1">
        <text>ATP + protein L-histidine = ADP + protein N-phospho-L-histidine.</text>
        <dbReference type="EC" id="2.7.13.3"/>
    </reaction>
</comment>
<keyword evidence="12" id="KW-1185">Reference proteome</keyword>
<feature type="transmembrane region" description="Helical" evidence="9">
    <location>
        <begin position="105"/>
        <end position="122"/>
    </location>
</feature>
<dbReference type="SUPFAM" id="SSF47384">
    <property type="entry name" value="Homodimeric domain of signal transducing histidine kinase"/>
    <property type="match status" value="1"/>
</dbReference>
<dbReference type="InterPro" id="IPR036890">
    <property type="entry name" value="HATPase_C_sf"/>
</dbReference>
<evidence type="ECO:0000256" key="9">
    <source>
        <dbReference type="SAM" id="Phobius"/>
    </source>
</evidence>
<dbReference type="SMART" id="SM00388">
    <property type="entry name" value="HisKA"/>
    <property type="match status" value="1"/>
</dbReference>
<reference evidence="11 12" key="1">
    <citation type="journal article" date="2023" name="Antonie Van Leeuwenhoek">
        <title>Mesoterricola silvestris gen. nov., sp. nov., Mesoterricola sediminis sp. nov., Geothrix oryzae sp. nov., Geothrix edaphica sp. nov., Geothrix rubra sp. nov., and Geothrix limicola sp. nov., six novel members of Acidobacteriota isolated from soils.</title>
        <authorList>
            <person name="Itoh H."/>
            <person name="Sugisawa Y."/>
            <person name="Mise K."/>
            <person name="Xu Z."/>
            <person name="Kuniyasu M."/>
            <person name="Ushijima N."/>
            <person name="Kawano K."/>
            <person name="Kobayashi E."/>
            <person name="Shiratori Y."/>
            <person name="Masuda Y."/>
            <person name="Senoo K."/>
        </authorList>
    </citation>
    <scope>NUCLEOTIDE SEQUENCE [LARGE SCALE GENOMIC DNA]</scope>
    <source>
        <strain evidence="11 12">Red804</strain>
    </source>
</reference>
<evidence type="ECO:0000256" key="6">
    <source>
        <dbReference type="ARBA" id="ARBA00022777"/>
    </source>
</evidence>
<evidence type="ECO:0000313" key="11">
    <source>
        <dbReference type="EMBL" id="GLH73890.1"/>
    </source>
</evidence>
<dbReference type="EMBL" id="BSDE01000004">
    <property type="protein sequence ID" value="GLH73890.1"/>
    <property type="molecule type" value="Genomic_DNA"/>
</dbReference>
<comment type="caution">
    <text evidence="11">The sequence shown here is derived from an EMBL/GenBank/DDBJ whole genome shotgun (WGS) entry which is preliminary data.</text>
</comment>
<dbReference type="InterPro" id="IPR003594">
    <property type="entry name" value="HATPase_dom"/>
</dbReference>
<evidence type="ECO:0000259" key="10">
    <source>
        <dbReference type="PROSITE" id="PS50109"/>
    </source>
</evidence>
<gene>
    <name evidence="11" type="ORF">GETHLI_23920</name>
</gene>
<feature type="transmembrane region" description="Helical" evidence="9">
    <location>
        <begin position="291"/>
        <end position="313"/>
    </location>
</feature>
<sequence>MTAESRVPPWVMFAVFGSASILLLVPSALPPAVRVGVPTLIYLVLLPYTGLEAFRRARREPLNRWGWILVGCFFLMVSFALATALRQQFVQGFFIHHPPLSQLSGWTLSILPVAASLVGFRSQRPREPGRRGGALLDGIIFATALYLMFWMWVVKPLLPVAGDPQTQLLLQAFFLLIACSLGLACHALIARQLSLDSPVGILALALGYFALTVPFWAYAILGGTFHIYHPSRVIGVPFWAMLWWATQAPWSTRPSTSAHRILLLLLPYLPVVLAFGGALATYLPAGAHRDGMGLGLLIGLALLVLLRQGLLLWDYVEINRHLESKVEIRTRELAETQSLVLRTQRMNLLATMGAGLAHDLNNLLTAALGYLGLAAEVHPGRSEQDLGRLETALVRAGELTQRMMATGRPEGPGLSILDLTAHICGLEPVLRALIPKSLGLIVVVPDHPLLVRAQGTLIDQIVVNLVGNAKDATPPGGSITVRLGSEGPGAVLEVEDTGSGMPPQVLAHLFEAFFTTKEAGKGTGLGLGSVKAVVDDLGGRIQVHTEVGRGSRFRIEFPPPHWDAPEAEAFPVN</sequence>
<keyword evidence="9" id="KW-0472">Membrane</keyword>
<evidence type="ECO:0000256" key="1">
    <source>
        <dbReference type="ARBA" id="ARBA00000085"/>
    </source>
</evidence>
<accession>A0ABQ5QHN5</accession>
<keyword evidence="9" id="KW-1133">Transmembrane helix</keyword>
<dbReference type="Gene3D" id="1.10.287.130">
    <property type="match status" value="1"/>
</dbReference>
<proteinExistence type="predicted"/>
<evidence type="ECO:0000256" key="4">
    <source>
        <dbReference type="ARBA" id="ARBA00022679"/>
    </source>
</evidence>
<dbReference type="PANTHER" id="PTHR43065:SF10">
    <property type="entry name" value="PEROXIDE STRESS-ACTIVATED HISTIDINE KINASE MAK3"/>
    <property type="match status" value="1"/>
</dbReference>
<evidence type="ECO:0000256" key="2">
    <source>
        <dbReference type="ARBA" id="ARBA00012438"/>
    </source>
</evidence>
<keyword evidence="8" id="KW-0902">Two-component regulatory system</keyword>
<dbReference type="Proteomes" id="UP001165069">
    <property type="component" value="Unassembled WGS sequence"/>
</dbReference>
<feature type="domain" description="Histidine kinase" evidence="10">
    <location>
        <begin position="355"/>
        <end position="561"/>
    </location>
</feature>
<dbReference type="CDD" id="cd00075">
    <property type="entry name" value="HATPase"/>
    <property type="match status" value="1"/>
</dbReference>
<feature type="transmembrane region" description="Helical" evidence="9">
    <location>
        <begin position="262"/>
        <end position="285"/>
    </location>
</feature>
<dbReference type="InterPro" id="IPR004358">
    <property type="entry name" value="Sig_transdc_His_kin-like_C"/>
</dbReference>
<keyword evidence="9" id="KW-0812">Transmembrane</keyword>
<feature type="transmembrane region" description="Helical" evidence="9">
    <location>
        <begin position="35"/>
        <end position="54"/>
    </location>
</feature>
<feature type="transmembrane region" description="Helical" evidence="9">
    <location>
        <begin position="201"/>
        <end position="221"/>
    </location>
</feature>
<dbReference type="PROSITE" id="PS50109">
    <property type="entry name" value="HIS_KIN"/>
    <property type="match status" value="1"/>
</dbReference>